<dbReference type="EMBL" id="ADBJ01000038">
    <property type="protein sequence ID" value="EFA78106.1"/>
    <property type="molecule type" value="Genomic_DNA"/>
</dbReference>
<protein>
    <submittedName>
        <fullName evidence="1">Uncharacterized protein</fullName>
    </submittedName>
</protein>
<name>D3BJM6_HETP5</name>
<comment type="caution">
    <text evidence="1">The sequence shown here is derived from an EMBL/GenBank/DDBJ whole genome shotgun (WGS) entry which is preliminary data.</text>
</comment>
<proteinExistence type="predicted"/>
<keyword evidence="2" id="KW-1185">Reference proteome</keyword>
<evidence type="ECO:0000313" key="2">
    <source>
        <dbReference type="Proteomes" id="UP000001396"/>
    </source>
</evidence>
<dbReference type="RefSeq" id="XP_020430233.1">
    <property type="nucleotide sequence ID" value="XM_020579558.1"/>
</dbReference>
<accession>D3BJM6</accession>
<dbReference type="GeneID" id="31364232"/>
<gene>
    <name evidence="1" type="ORF">PPL_08754</name>
</gene>
<sequence>MAEFVIRVNKTTQYNRNLFFVSVVSLHSCMKNVVAKKRIIINRSIRLLKCDAQKEMNLDRTISNASFIVEQTFDFVDGEVNDDACDFD</sequence>
<dbReference type="Proteomes" id="UP000001396">
    <property type="component" value="Unassembled WGS sequence"/>
</dbReference>
<dbReference type="InParanoid" id="D3BJM6"/>
<reference evidence="1 2" key="1">
    <citation type="journal article" date="2011" name="Genome Res.">
        <title>Phylogeny-wide analysis of social amoeba genomes highlights ancient origins for complex intercellular communication.</title>
        <authorList>
            <person name="Heidel A.J."/>
            <person name="Lawal H.M."/>
            <person name="Felder M."/>
            <person name="Schilde C."/>
            <person name="Helps N.R."/>
            <person name="Tunggal B."/>
            <person name="Rivero F."/>
            <person name="John U."/>
            <person name="Schleicher M."/>
            <person name="Eichinger L."/>
            <person name="Platzer M."/>
            <person name="Noegel A.A."/>
            <person name="Schaap P."/>
            <person name="Gloeckner G."/>
        </authorList>
    </citation>
    <scope>NUCLEOTIDE SEQUENCE [LARGE SCALE GENOMIC DNA]</scope>
    <source>
        <strain evidence="2">ATCC 26659 / Pp 5 / PN500</strain>
    </source>
</reference>
<evidence type="ECO:0000313" key="1">
    <source>
        <dbReference type="EMBL" id="EFA78106.1"/>
    </source>
</evidence>
<dbReference type="AlphaFoldDB" id="D3BJM6"/>
<organism evidence="1 2">
    <name type="scientific">Heterostelium pallidum (strain ATCC 26659 / Pp 5 / PN500)</name>
    <name type="common">Cellular slime mold</name>
    <name type="synonym">Polysphondylium pallidum</name>
    <dbReference type="NCBI Taxonomy" id="670386"/>
    <lineage>
        <taxon>Eukaryota</taxon>
        <taxon>Amoebozoa</taxon>
        <taxon>Evosea</taxon>
        <taxon>Eumycetozoa</taxon>
        <taxon>Dictyostelia</taxon>
        <taxon>Acytosteliales</taxon>
        <taxon>Acytosteliaceae</taxon>
        <taxon>Heterostelium</taxon>
    </lineage>
</organism>